<evidence type="ECO:0000256" key="1">
    <source>
        <dbReference type="SAM" id="MobiDB-lite"/>
    </source>
</evidence>
<keyword evidence="3" id="KW-1185">Reference proteome</keyword>
<protein>
    <submittedName>
        <fullName evidence="2">Uncharacterized protein</fullName>
    </submittedName>
</protein>
<feature type="region of interest" description="Disordered" evidence="1">
    <location>
        <begin position="28"/>
        <end position="65"/>
    </location>
</feature>
<evidence type="ECO:0000313" key="3">
    <source>
        <dbReference type="Proteomes" id="UP000410984"/>
    </source>
</evidence>
<accession>A0A509E5M3</accession>
<organism evidence="2 3">
    <name type="scientific">Methylobacterium symbioticum</name>
    <dbReference type="NCBI Taxonomy" id="2584084"/>
    <lineage>
        <taxon>Bacteria</taxon>
        <taxon>Pseudomonadati</taxon>
        <taxon>Pseudomonadota</taxon>
        <taxon>Alphaproteobacteria</taxon>
        <taxon>Hyphomicrobiales</taxon>
        <taxon>Methylobacteriaceae</taxon>
        <taxon>Methylobacterium</taxon>
    </lineage>
</organism>
<dbReference type="AlphaFoldDB" id="A0A509E5M3"/>
<gene>
    <name evidence="2" type="ORF">MET9862_00097</name>
</gene>
<sequence length="65" mass="7184">MHISRDGLAEPEDLVLLRAVLRTGARSAVDRPTPTLQERFGVPPSEPNRPEAPTERARRTIPAKS</sequence>
<proteinExistence type="predicted"/>
<feature type="compositionally biased region" description="Basic and acidic residues" evidence="1">
    <location>
        <begin position="48"/>
        <end position="58"/>
    </location>
</feature>
<dbReference type="Proteomes" id="UP000410984">
    <property type="component" value="Unassembled WGS sequence"/>
</dbReference>
<reference evidence="2 3" key="1">
    <citation type="submission" date="2019-06" db="EMBL/GenBank/DDBJ databases">
        <authorList>
            <person name="Rodrigo-Torres L."/>
            <person name="Arahal R. D."/>
            <person name="Lucena T."/>
        </authorList>
    </citation>
    <scope>NUCLEOTIDE SEQUENCE [LARGE SCALE GENOMIC DNA]</scope>
    <source>
        <strain evidence="2 3">SB0023/3</strain>
    </source>
</reference>
<dbReference type="RefSeq" id="WP_185156700.1">
    <property type="nucleotide sequence ID" value="NZ_CABFPH010000001.1"/>
</dbReference>
<evidence type="ECO:0000313" key="2">
    <source>
        <dbReference type="EMBL" id="VUD69546.1"/>
    </source>
</evidence>
<name>A0A509E5M3_9HYPH</name>
<dbReference type="EMBL" id="CABFPH010000001">
    <property type="protein sequence ID" value="VUD69546.1"/>
    <property type="molecule type" value="Genomic_DNA"/>
</dbReference>